<dbReference type="PANTHER" id="PTHR21450">
    <property type="entry name" value="PROTEIN ALTERED PHOSPHATE STARVATION RESPONSE 1"/>
    <property type="match status" value="1"/>
</dbReference>
<dbReference type="Gramene" id="Kaladp0055s0152.1.v1.1">
    <property type="protein sequence ID" value="Kaladp0055s0152.1.v1.1"/>
    <property type="gene ID" value="Kaladp0055s0152.v1.1"/>
</dbReference>
<dbReference type="Pfam" id="PF04783">
    <property type="entry name" value="DUF630"/>
    <property type="match status" value="1"/>
</dbReference>
<evidence type="ECO:0000313" key="5">
    <source>
        <dbReference type="EnsemblPlants" id="Kaladp0055s0152.1.v1.1"/>
    </source>
</evidence>
<dbReference type="Proteomes" id="UP000594263">
    <property type="component" value="Unplaced"/>
</dbReference>
<organism evidence="5 6">
    <name type="scientific">Kalanchoe fedtschenkoi</name>
    <name type="common">Lavender scallops</name>
    <name type="synonym">South American air plant</name>
    <dbReference type="NCBI Taxonomy" id="63787"/>
    <lineage>
        <taxon>Eukaryota</taxon>
        <taxon>Viridiplantae</taxon>
        <taxon>Streptophyta</taxon>
        <taxon>Embryophyta</taxon>
        <taxon>Tracheophyta</taxon>
        <taxon>Spermatophyta</taxon>
        <taxon>Magnoliopsida</taxon>
        <taxon>eudicotyledons</taxon>
        <taxon>Gunneridae</taxon>
        <taxon>Pentapetalae</taxon>
        <taxon>Saxifragales</taxon>
        <taxon>Crassulaceae</taxon>
        <taxon>Kalanchoe</taxon>
    </lineage>
</organism>
<accession>A0A7N0U6F3</accession>
<reference evidence="5" key="1">
    <citation type="submission" date="2021-01" db="UniProtKB">
        <authorList>
            <consortium name="EnsemblPlants"/>
        </authorList>
    </citation>
    <scope>IDENTIFICATION</scope>
</reference>
<evidence type="ECO:0000259" key="3">
    <source>
        <dbReference type="Pfam" id="PF04782"/>
    </source>
</evidence>
<sequence length="748" mass="85287">MGCVASKLEQEEEVVAILRERKNYLKLAVERRYALAEAHSRYNKSLFAVSAAIKLFVARHSSPTAPFLITFPNSESEPQHPAIENVISSNPMLLTQTPTEPSQMAVKAIACDCDKADTSTESSEAEDDESEELRMEREEHHHQLHQHQQEQHMNGYYFMQMPPPMPIQSAHGDFGWDFFNPFEGVAPEVISSGFDRCIEEEDLKAVRQQEGIPELEEEGESEDEDDESADDKVVVAEEHDKNDRMLNVNNTEGAVNNGEACHAEQKGLTVIDNSEVGRELLEALRDIEDYFLRAYNSGKEVSRMLEANRIHLHSNFEEIKENSTKLLAIAWHRSTSSRPSSCKSLVASSSRSSSAWTETKNDLADNYKGMDSGSHSLTLERLYAWEKKLYEEVTAGDNTRKIYEKKCSQLKHHDARGDDSLVADKTRAAVKDLYARILVAIRSAESISRRIDKLRDEELQPQICELLQGLMRNWKVLSEAHQTQYRILSEVKTFTCPAYGKFCSDSQRLATLQLQIELHSWRTCFMDYIAATRGYVEAVHNWLAKFVATEVEVNGNTSNRRLSSTPVYHANGPPLLMTCHDWLESVRVLPDQLVSCAMKGFSRDVRALWLRQGEELQQKRKVESLAKEYERRLHSYDRQVPNPVLAIKLTDDQYEAEHNLTDKSDQLDTLRTRLDLEKEKHRKCVQETQRITLNGLQTGFCSVFESLIHFSEASLKMYSDLVGLHKVSKPSSVVNSHPEPQPRQDGLR</sequence>
<evidence type="ECO:0000313" key="6">
    <source>
        <dbReference type="Proteomes" id="UP000594263"/>
    </source>
</evidence>
<feature type="compositionally biased region" description="Acidic residues" evidence="2">
    <location>
        <begin position="213"/>
        <end position="229"/>
    </location>
</feature>
<keyword evidence="6" id="KW-1185">Reference proteome</keyword>
<evidence type="ECO:0000259" key="4">
    <source>
        <dbReference type="Pfam" id="PF04783"/>
    </source>
</evidence>
<feature type="region of interest" description="Disordered" evidence="2">
    <location>
        <begin position="205"/>
        <end position="230"/>
    </location>
</feature>
<dbReference type="PANTHER" id="PTHR21450:SF17">
    <property type="entry name" value="OS09G0542500 PROTEIN"/>
    <property type="match status" value="1"/>
</dbReference>
<feature type="coiled-coil region" evidence="1">
    <location>
        <begin position="619"/>
        <end position="680"/>
    </location>
</feature>
<dbReference type="OMA" id="KGLTRTW"/>
<evidence type="ECO:0000256" key="1">
    <source>
        <dbReference type="SAM" id="Coils"/>
    </source>
</evidence>
<feature type="domain" description="DUF632" evidence="3">
    <location>
        <begin position="280"/>
        <end position="606"/>
    </location>
</feature>
<evidence type="ECO:0008006" key="7">
    <source>
        <dbReference type="Google" id="ProtNLM"/>
    </source>
</evidence>
<dbReference type="AlphaFoldDB" id="A0A7N0U6F3"/>
<feature type="region of interest" description="Disordered" evidence="2">
    <location>
        <begin position="728"/>
        <end position="748"/>
    </location>
</feature>
<dbReference type="EnsemblPlants" id="Kaladp0055s0152.1.v1.1">
    <property type="protein sequence ID" value="Kaladp0055s0152.1.v1.1"/>
    <property type="gene ID" value="Kaladp0055s0152.v1.1"/>
</dbReference>
<protein>
    <recommendedName>
        <fullName evidence="7">DUF632 domain-containing protein</fullName>
    </recommendedName>
</protein>
<feature type="domain" description="DUF630" evidence="4">
    <location>
        <begin position="1"/>
        <end position="60"/>
    </location>
</feature>
<dbReference type="InterPro" id="IPR006867">
    <property type="entry name" value="DUF632"/>
</dbReference>
<name>A0A7N0U6F3_KALFE</name>
<dbReference type="Pfam" id="PF04782">
    <property type="entry name" value="DUF632"/>
    <property type="match status" value="1"/>
</dbReference>
<dbReference type="InterPro" id="IPR006868">
    <property type="entry name" value="DUF630"/>
</dbReference>
<keyword evidence="1" id="KW-0175">Coiled coil</keyword>
<evidence type="ECO:0000256" key="2">
    <source>
        <dbReference type="SAM" id="MobiDB-lite"/>
    </source>
</evidence>
<proteinExistence type="predicted"/>